<evidence type="ECO:0000256" key="4">
    <source>
        <dbReference type="ARBA" id="ARBA00022729"/>
    </source>
</evidence>
<comment type="caution">
    <text evidence="6">The sequence shown here is derived from an EMBL/GenBank/DDBJ whole genome shotgun (WGS) entry which is preliminary data.</text>
</comment>
<evidence type="ECO:0000313" key="6">
    <source>
        <dbReference type="EMBL" id="MBW7456298.1"/>
    </source>
</evidence>
<comment type="similarity">
    <text evidence="2">Belongs to the bacterial solute-binding protein 8 family.</text>
</comment>
<dbReference type="Proteomes" id="UP001519887">
    <property type="component" value="Unassembled WGS sequence"/>
</dbReference>
<feature type="domain" description="Fe/B12 periplasmic-binding" evidence="5">
    <location>
        <begin position="35"/>
        <end position="289"/>
    </location>
</feature>
<keyword evidence="4" id="KW-0732">Signal</keyword>
<accession>A0ABS7C5Y2</accession>
<evidence type="ECO:0000313" key="7">
    <source>
        <dbReference type="Proteomes" id="UP001519887"/>
    </source>
</evidence>
<protein>
    <submittedName>
        <fullName evidence="6">ABC transporter substrate-binding protein</fullName>
    </submittedName>
</protein>
<dbReference type="PANTHER" id="PTHR30532">
    <property type="entry name" value="IRON III DICITRATE-BINDING PERIPLASMIC PROTEIN"/>
    <property type="match status" value="1"/>
</dbReference>
<comment type="subcellular location">
    <subcellularLocation>
        <location evidence="1">Cell envelope</location>
    </subcellularLocation>
</comment>
<dbReference type="Gene3D" id="3.40.50.1980">
    <property type="entry name" value="Nitrogenase molybdenum iron protein domain"/>
    <property type="match status" value="2"/>
</dbReference>
<name>A0ABS7C5Y2_9BACL</name>
<evidence type="ECO:0000256" key="1">
    <source>
        <dbReference type="ARBA" id="ARBA00004196"/>
    </source>
</evidence>
<reference evidence="6 7" key="1">
    <citation type="submission" date="2021-07" db="EMBL/GenBank/DDBJ databases">
        <title>Paenibacillus radiodurans sp. nov., isolated from the southeastern edge of Tengger Desert.</title>
        <authorList>
            <person name="Zhang G."/>
        </authorList>
    </citation>
    <scope>NUCLEOTIDE SEQUENCE [LARGE SCALE GENOMIC DNA]</scope>
    <source>
        <strain evidence="6 7">CCM 7311</strain>
    </source>
</reference>
<keyword evidence="3" id="KW-0813">Transport</keyword>
<dbReference type="InterPro" id="IPR051313">
    <property type="entry name" value="Bact_iron-sidero_bind"/>
</dbReference>
<proteinExistence type="inferred from homology"/>
<dbReference type="EMBL" id="JAHZIK010000542">
    <property type="protein sequence ID" value="MBW7456298.1"/>
    <property type="molecule type" value="Genomic_DNA"/>
</dbReference>
<dbReference type="Pfam" id="PF01497">
    <property type="entry name" value="Peripla_BP_2"/>
    <property type="match status" value="1"/>
</dbReference>
<dbReference type="PANTHER" id="PTHR30532:SF24">
    <property type="entry name" value="FERRIC ENTEROBACTIN-BINDING PERIPLASMIC PROTEIN FEPB"/>
    <property type="match status" value="1"/>
</dbReference>
<sequence length="289" mass="32039">ANDGAAAEPAQQAAEFPKVIKDAKGEVALESKPETIAVTYFPYAEHLFAIGQADAVTGVVGLKSLQNFPVYKPFLSDGRIADLGDEANLEKIMALAPDVIITSDYEEAIYDKLVKIAPTIVIPVSEKWEDTITKVAEVIGEEEAAQQYIDSYHKKLDEVAARMEQSGEKGKTAVFMMTWGKGFYYYSGPRMEPYYKQLGFKEFDDMEDYGEISLEGLSKWNPDYIFLGQDFTNAAELTADELAKNAVWNSLAAVKNKKMFIVDTEIVGPLAMGQFKGLEFMDQIMSGNK</sequence>
<feature type="non-terminal residue" evidence="6">
    <location>
        <position position="1"/>
    </location>
</feature>
<gene>
    <name evidence="6" type="ORF">K0U00_19885</name>
</gene>
<keyword evidence="7" id="KW-1185">Reference proteome</keyword>
<dbReference type="PROSITE" id="PS50983">
    <property type="entry name" value="FE_B12_PBP"/>
    <property type="match status" value="1"/>
</dbReference>
<organism evidence="6 7">
    <name type="scientific">Paenibacillus sepulcri</name>
    <dbReference type="NCBI Taxonomy" id="359917"/>
    <lineage>
        <taxon>Bacteria</taxon>
        <taxon>Bacillati</taxon>
        <taxon>Bacillota</taxon>
        <taxon>Bacilli</taxon>
        <taxon>Bacillales</taxon>
        <taxon>Paenibacillaceae</taxon>
        <taxon>Paenibacillus</taxon>
    </lineage>
</organism>
<dbReference type="SUPFAM" id="SSF53807">
    <property type="entry name" value="Helical backbone' metal receptor"/>
    <property type="match status" value="1"/>
</dbReference>
<evidence type="ECO:0000256" key="3">
    <source>
        <dbReference type="ARBA" id="ARBA00022448"/>
    </source>
</evidence>
<dbReference type="InterPro" id="IPR002491">
    <property type="entry name" value="ABC_transptr_periplasmic_BD"/>
</dbReference>
<evidence type="ECO:0000259" key="5">
    <source>
        <dbReference type="PROSITE" id="PS50983"/>
    </source>
</evidence>
<evidence type="ECO:0000256" key="2">
    <source>
        <dbReference type="ARBA" id="ARBA00008814"/>
    </source>
</evidence>